<evidence type="ECO:0000256" key="7">
    <source>
        <dbReference type="ARBA" id="ARBA00022771"/>
    </source>
</evidence>
<feature type="compositionally biased region" description="Basic and acidic residues" evidence="20">
    <location>
        <begin position="832"/>
        <end position="846"/>
    </location>
</feature>
<evidence type="ECO:0000256" key="12">
    <source>
        <dbReference type="ARBA" id="ARBA00023136"/>
    </source>
</evidence>
<evidence type="ECO:0000256" key="5">
    <source>
        <dbReference type="ARBA" id="ARBA00022741"/>
    </source>
</evidence>
<feature type="region of interest" description="Disordered" evidence="20">
    <location>
        <begin position="1777"/>
        <end position="1797"/>
    </location>
</feature>
<comment type="subunit">
    <text evidence="13">Component of the PI(3,5)P2 regulatory complex at least composed of ATG18, SAC/FIG4, FAB1 and VAC14.</text>
</comment>
<dbReference type="GO" id="GO:0010256">
    <property type="term" value="P:endomembrane system organization"/>
    <property type="evidence" value="ECO:0007669"/>
    <property type="project" value="UniProtKB-ARBA"/>
</dbReference>
<dbReference type="SUPFAM" id="SSF57903">
    <property type="entry name" value="FYVE/PHD zinc finger"/>
    <property type="match status" value="1"/>
</dbReference>
<dbReference type="InterPro" id="IPR044769">
    <property type="entry name" value="PIKfyve_PIPKc"/>
</dbReference>
<evidence type="ECO:0000256" key="3">
    <source>
        <dbReference type="ARBA" id="ARBA00022679"/>
    </source>
</evidence>
<evidence type="ECO:0000256" key="2">
    <source>
        <dbReference type="ARBA" id="ARBA00012009"/>
    </source>
</evidence>
<feature type="compositionally biased region" description="Basic and acidic residues" evidence="20">
    <location>
        <begin position="363"/>
        <end position="375"/>
    </location>
</feature>
<keyword evidence="7 18" id="KW-0863">Zinc-finger</keyword>
<evidence type="ECO:0000256" key="13">
    <source>
        <dbReference type="ARBA" id="ARBA00023464"/>
    </source>
</evidence>
<dbReference type="InterPro" id="IPR017455">
    <property type="entry name" value="Znf_FYVE-rel"/>
</dbReference>
<evidence type="ECO:0000313" key="23">
    <source>
        <dbReference type="EMBL" id="RYR24325.1"/>
    </source>
</evidence>
<evidence type="ECO:0000313" key="24">
    <source>
        <dbReference type="Proteomes" id="UP000289738"/>
    </source>
</evidence>
<dbReference type="Gramene" id="arahy.Tifrunner.gnm2.ann2.Ah12g066200.1">
    <property type="protein sequence ID" value="arahy.Tifrunner.gnm2.ann2.Ah12g066200.1-CDS"/>
    <property type="gene ID" value="arahy.Tifrunner.gnm2.ann2.Ah12g066200"/>
</dbReference>
<dbReference type="InterPro" id="IPR011011">
    <property type="entry name" value="Znf_FYVE_PHD"/>
</dbReference>
<feature type="compositionally biased region" description="Basic and acidic residues" evidence="20">
    <location>
        <begin position="1160"/>
        <end position="1169"/>
    </location>
</feature>
<dbReference type="STRING" id="3818.A0A445AD87"/>
<dbReference type="PROSITE" id="PS50178">
    <property type="entry name" value="ZF_FYVE"/>
    <property type="match status" value="1"/>
</dbReference>
<dbReference type="GO" id="GO:0046854">
    <property type="term" value="P:phosphatidylinositol phosphate biosynthetic process"/>
    <property type="evidence" value="ECO:0007669"/>
    <property type="project" value="TreeGrafter"/>
</dbReference>
<feature type="region of interest" description="Disordered" evidence="20">
    <location>
        <begin position="691"/>
        <end position="722"/>
    </location>
</feature>
<evidence type="ECO:0000256" key="18">
    <source>
        <dbReference type="PROSITE-ProRule" id="PRU00091"/>
    </source>
</evidence>
<dbReference type="Pfam" id="PF00118">
    <property type="entry name" value="Cpn60_TCP1"/>
    <property type="match status" value="1"/>
</dbReference>
<evidence type="ECO:0000256" key="4">
    <source>
        <dbReference type="ARBA" id="ARBA00022723"/>
    </source>
</evidence>
<evidence type="ECO:0000256" key="9">
    <source>
        <dbReference type="ARBA" id="ARBA00022833"/>
    </source>
</evidence>
<dbReference type="Gene3D" id="3.30.800.10">
    <property type="entry name" value="Phosphatidylinositol Phosphate Kinase II Beta"/>
    <property type="match status" value="1"/>
</dbReference>
<feature type="compositionally biased region" description="Basic and acidic residues" evidence="20">
    <location>
        <begin position="1182"/>
        <end position="1192"/>
    </location>
</feature>
<evidence type="ECO:0000259" key="21">
    <source>
        <dbReference type="PROSITE" id="PS50178"/>
    </source>
</evidence>
<dbReference type="FunFam" id="3.30.40.10:FF:000384">
    <property type="entry name" value="1-phosphatidylinositol-3-phosphate 5-kinase FAB1B"/>
    <property type="match status" value="1"/>
</dbReference>
<comment type="caution">
    <text evidence="23">The sequence shown here is derived from an EMBL/GenBank/DDBJ whole genome shotgun (WGS) entry which is preliminary data.</text>
</comment>
<keyword evidence="9" id="KW-0862">Zinc</keyword>
<evidence type="ECO:0000256" key="6">
    <source>
        <dbReference type="ARBA" id="ARBA00022753"/>
    </source>
</evidence>
<dbReference type="SUPFAM" id="SSF52029">
    <property type="entry name" value="GroEL apical domain-like"/>
    <property type="match status" value="1"/>
</dbReference>
<dbReference type="PROSITE" id="PS51455">
    <property type="entry name" value="PIPK"/>
    <property type="match status" value="1"/>
</dbReference>
<evidence type="ECO:0000256" key="14">
    <source>
        <dbReference type="ARBA" id="ARBA00057940"/>
    </source>
</evidence>
<dbReference type="FunFam" id="3.30.800.10:FF:000006">
    <property type="entry name" value="1-phosphatidylinositol-3-phosphate 5-kinase FAB1B"/>
    <property type="match status" value="1"/>
</dbReference>
<evidence type="ECO:0000256" key="20">
    <source>
        <dbReference type="SAM" id="MobiDB-lite"/>
    </source>
</evidence>
<protein>
    <recommendedName>
        <fullName evidence="2">1-phosphatidylinositol-3-phosphate 5-kinase</fullName>
        <ecNumber evidence="2">2.7.1.150</ecNumber>
    </recommendedName>
    <alternativeName>
        <fullName evidence="16">FYVE finger-containing phosphoinositide kinase</fullName>
    </alternativeName>
    <alternativeName>
        <fullName evidence="17">PIKfyve</fullName>
    </alternativeName>
    <alternativeName>
        <fullName evidence="15">Phosphatidylinositol 3-phosphate 5-kinase type III</fullName>
    </alternativeName>
</protein>
<reference evidence="23 24" key="1">
    <citation type="submission" date="2019-01" db="EMBL/GenBank/DDBJ databases">
        <title>Sequencing of cultivated peanut Arachis hypogaea provides insights into genome evolution and oil improvement.</title>
        <authorList>
            <person name="Chen X."/>
        </authorList>
    </citation>
    <scope>NUCLEOTIDE SEQUENCE [LARGE SCALE GENOMIC DNA]</scope>
    <source>
        <strain evidence="24">cv. Fuhuasheng</strain>
        <tissue evidence="23">Leaves</tissue>
    </source>
</reference>
<feature type="domain" description="FYVE-type" evidence="21">
    <location>
        <begin position="36"/>
        <end position="102"/>
    </location>
</feature>
<keyword evidence="12" id="KW-0472">Membrane</keyword>
<evidence type="ECO:0000256" key="1">
    <source>
        <dbReference type="ARBA" id="ARBA00004481"/>
    </source>
</evidence>
<dbReference type="GO" id="GO:0010008">
    <property type="term" value="C:endosome membrane"/>
    <property type="evidence" value="ECO:0007669"/>
    <property type="project" value="UniProtKB-SubCell"/>
</dbReference>
<feature type="region of interest" description="Disordered" evidence="20">
    <location>
        <begin position="335"/>
        <end position="375"/>
    </location>
</feature>
<evidence type="ECO:0000256" key="10">
    <source>
        <dbReference type="ARBA" id="ARBA00022840"/>
    </source>
</evidence>
<dbReference type="Pfam" id="PF01363">
    <property type="entry name" value="FYVE"/>
    <property type="match status" value="1"/>
</dbReference>
<dbReference type="FunFam" id="3.30.810.10:FF:000001">
    <property type="entry name" value="1-phosphatidylinositol 3-phosphate 5-kinase FAB1"/>
    <property type="match status" value="1"/>
</dbReference>
<dbReference type="OrthoDB" id="158357at2759"/>
<dbReference type="Gene3D" id="3.50.7.10">
    <property type="entry name" value="GroEL"/>
    <property type="match status" value="1"/>
</dbReference>
<feature type="compositionally biased region" description="Polar residues" evidence="20">
    <location>
        <begin position="695"/>
        <end position="719"/>
    </location>
</feature>
<dbReference type="GO" id="GO:0009555">
    <property type="term" value="P:pollen development"/>
    <property type="evidence" value="ECO:0007669"/>
    <property type="project" value="UniProtKB-ARBA"/>
</dbReference>
<dbReference type="InterPro" id="IPR002498">
    <property type="entry name" value="PInositol-4-P-4/5-kinase_core"/>
</dbReference>
<dbReference type="SMART" id="SM00330">
    <property type="entry name" value="PIPKc"/>
    <property type="match status" value="1"/>
</dbReference>
<keyword evidence="10 19" id="KW-0067">ATP-binding</keyword>
<evidence type="ECO:0000256" key="15">
    <source>
        <dbReference type="ARBA" id="ARBA00077223"/>
    </source>
</evidence>
<feature type="region of interest" description="Disordered" evidence="20">
    <location>
        <begin position="766"/>
        <end position="787"/>
    </location>
</feature>
<dbReference type="GO" id="GO:0008270">
    <property type="term" value="F:zinc ion binding"/>
    <property type="evidence" value="ECO:0007669"/>
    <property type="project" value="UniProtKB-KW"/>
</dbReference>
<evidence type="ECO:0000256" key="17">
    <source>
        <dbReference type="ARBA" id="ARBA00081348"/>
    </source>
</evidence>
<organism evidence="23 24">
    <name type="scientific">Arachis hypogaea</name>
    <name type="common">Peanut</name>
    <dbReference type="NCBI Taxonomy" id="3818"/>
    <lineage>
        <taxon>Eukaryota</taxon>
        <taxon>Viridiplantae</taxon>
        <taxon>Streptophyta</taxon>
        <taxon>Embryophyta</taxon>
        <taxon>Tracheophyta</taxon>
        <taxon>Spermatophyta</taxon>
        <taxon>Magnoliopsida</taxon>
        <taxon>eudicotyledons</taxon>
        <taxon>Gunneridae</taxon>
        <taxon>Pentapetalae</taxon>
        <taxon>rosids</taxon>
        <taxon>fabids</taxon>
        <taxon>Fabales</taxon>
        <taxon>Fabaceae</taxon>
        <taxon>Papilionoideae</taxon>
        <taxon>50 kb inversion clade</taxon>
        <taxon>dalbergioids sensu lato</taxon>
        <taxon>Dalbergieae</taxon>
        <taxon>Pterocarpus clade</taxon>
        <taxon>Arachis</taxon>
    </lineage>
</organism>
<feature type="region of interest" description="Disordered" evidence="20">
    <location>
        <begin position="1222"/>
        <end position="1249"/>
    </location>
</feature>
<keyword evidence="4" id="KW-0479">Metal-binding</keyword>
<dbReference type="SMART" id="SM00064">
    <property type="entry name" value="FYVE"/>
    <property type="match status" value="1"/>
</dbReference>
<keyword evidence="3 19" id="KW-0808">Transferase</keyword>
<dbReference type="FunFam" id="3.50.7.10:FF:000007">
    <property type="entry name" value="1-phosphatidylinositol 3-phosphate 5-kinase isoform X1"/>
    <property type="match status" value="1"/>
</dbReference>
<evidence type="ECO:0000259" key="22">
    <source>
        <dbReference type="PROSITE" id="PS51455"/>
    </source>
</evidence>
<dbReference type="GO" id="GO:0005524">
    <property type="term" value="F:ATP binding"/>
    <property type="evidence" value="ECO:0007669"/>
    <property type="project" value="UniProtKB-UniRule"/>
</dbReference>
<accession>A0A445AD87</accession>
<feature type="compositionally biased region" description="Basic and acidic residues" evidence="20">
    <location>
        <begin position="1222"/>
        <end position="1233"/>
    </location>
</feature>
<dbReference type="InterPro" id="IPR013083">
    <property type="entry name" value="Znf_RING/FYVE/PHD"/>
</dbReference>
<evidence type="ECO:0000256" key="16">
    <source>
        <dbReference type="ARBA" id="ARBA00077675"/>
    </source>
</evidence>
<comment type="function">
    <text evidence="14">The PI(3,5)P2 regulatory complex regulates both the synthesis and turnover of phosphatidylinositol 3,5-bisphosphate (PtdIns(3,5)P2). Catalyzes the phosphorylation of phosphatidylinositol 3-phosphate on the fifth hydroxyl of the myo-inositol ring, to form phosphatidylinositol 3,5-bisphosphate. Plays an important role in maintenance of endomembrane homeostasis including endocytosis, vacuole formation, and vacuolar acidification processes. Required for development of viable pollen. Might mediate recycling of auxin transporters.</text>
</comment>
<dbReference type="Proteomes" id="UP000289738">
    <property type="component" value="Chromosome B02"/>
</dbReference>
<dbReference type="PANTHER" id="PTHR45748:SF7">
    <property type="entry name" value="1-PHOSPHATIDYLINOSITOL 3-PHOSPHATE 5-KINASE-RELATED"/>
    <property type="match status" value="1"/>
</dbReference>
<name>A0A445AD87_ARAHY</name>
<dbReference type="InterPro" id="IPR002423">
    <property type="entry name" value="Cpn60/GroEL/TCP-1"/>
</dbReference>
<keyword evidence="5 19" id="KW-0547">Nucleotide-binding</keyword>
<dbReference type="SMR" id="A0A445AD87"/>
<feature type="region of interest" description="Disordered" evidence="20">
    <location>
        <begin position="827"/>
        <end position="861"/>
    </location>
</feature>
<dbReference type="EC" id="2.7.1.150" evidence="2"/>
<proteinExistence type="predicted"/>
<evidence type="ECO:0000256" key="8">
    <source>
        <dbReference type="ARBA" id="ARBA00022777"/>
    </source>
</evidence>
<dbReference type="Gene3D" id="3.30.40.10">
    <property type="entry name" value="Zinc/RING finger domain, C3HC4 (zinc finger)"/>
    <property type="match status" value="1"/>
</dbReference>
<dbReference type="Pfam" id="PF01504">
    <property type="entry name" value="PIP5K"/>
    <property type="match status" value="1"/>
</dbReference>
<dbReference type="CDD" id="cd03334">
    <property type="entry name" value="Fab1_TCP"/>
    <property type="match status" value="1"/>
</dbReference>
<dbReference type="CDD" id="cd15725">
    <property type="entry name" value="FYVE_PIKfyve_Fab1"/>
    <property type="match status" value="1"/>
</dbReference>
<keyword evidence="24" id="KW-1185">Reference proteome</keyword>
<dbReference type="InterPro" id="IPR027483">
    <property type="entry name" value="PInositol-4-P-4/5-kinase_C_sf"/>
</dbReference>
<gene>
    <name evidence="23" type="ORF">Ahy_B02g057824</name>
</gene>
<comment type="subcellular location">
    <subcellularLocation>
        <location evidence="1">Endosome membrane</location>
        <topology evidence="1">Peripheral membrane protein</topology>
    </subcellularLocation>
</comment>
<evidence type="ECO:0000256" key="19">
    <source>
        <dbReference type="PROSITE-ProRule" id="PRU00781"/>
    </source>
</evidence>
<dbReference type="PANTHER" id="PTHR45748">
    <property type="entry name" value="1-PHOSPHATIDYLINOSITOL 3-PHOSPHATE 5-KINASE-RELATED"/>
    <property type="match status" value="1"/>
</dbReference>
<dbReference type="EMBL" id="SDMP01000012">
    <property type="protein sequence ID" value="RYR24325.1"/>
    <property type="molecule type" value="Genomic_DNA"/>
</dbReference>
<dbReference type="GO" id="GO:0000285">
    <property type="term" value="F:1-phosphatidylinositol-3-phosphate 5-kinase activity"/>
    <property type="evidence" value="ECO:0007669"/>
    <property type="project" value="UniProtKB-EC"/>
</dbReference>
<dbReference type="Gene3D" id="3.30.810.10">
    <property type="entry name" value="2-Layer Sandwich"/>
    <property type="match status" value="1"/>
</dbReference>
<dbReference type="SUPFAM" id="SSF56104">
    <property type="entry name" value="SAICAR synthase-like"/>
    <property type="match status" value="1"/>
</dbReference>
<keyword evidence="6" id="KW-0967">Endosome</keyword>
<dbReference type="CDD" id="cd17300">
    <property type="entry name" value="PIPKc_PIKfyve"/>
    <property type="match status" value="1"/>
</dbReference>
<evidence type="ECO:0000256" key="11">
    <source>
        <dbReference type="ARBA" id="ARBA00023054"/>
    </source>
</evidence>
<feature type="domain" description="PIPK" evidence="22">
    <location>
        <begin position="1443"/>
        <end position="1764"/>
    </location>
</feature>
<sequence length="1797" mass="201141">MDVVDKTFSDIVNVIKSWIPRRSEPANVSRDFWMPDQSCRVCYDCDSQFTLFNRRHHCRLCGRIFCNKCTANSIPAPVTSQINPWDEWEKIRVCNFCYKQWEQGVVAFNNNTQVSNLDCSATLSTLSSVSSKTSVTADSTNITLFSMPYSAGPYQQMQQGPCLNLHQSPMSGNNTDREGLSPPLGGRNDLAGDIGDPLQKQFEFPMNRSDDEDEYGVYQLDSEMRHYPQVNIYYGQAEFEGISNTDGSQKVHPDADNGNANLTSENGFDTQGLERNTAVGKSEDEPYIYENEAPSSLYVSEDVDAEPVDFENNGLLWLPPEPEDAEDERETFFVDEDDEDNDGNGNAIGEWGYLRNSNSFGSGEHRHKDRTSEEQKKVMKNVVDGHFRALVAQLLQVENLPVEDNGENVWMEIITSLSWEAATLLKPDTSKSGGMDPAGNVKVKCIACGSRIESTVVKGVVCKKNVAHRRMTSKVDKPRLLILGGALEYQRVANLLSSVDTLLQQEMDHLKMAVAKIASHQPNILLVEKSVSRYAQEYLLAKDISLVLNVKRPLLERIARCTGTQIVPSIDHLSSPKLGYCEAFHVEKFVENLSSAAAQGGKKPMKTLMFFDGCPKPLSCTILLKGADEEELKKVKHVVQYAVFAAYHLALETSFLADEGVFFPEIPLNSLPLPNTTSTIQRSISTVPDFVAPSSEKSQGLESETGPQRTKSVSSTESYLPNDDPCESLQSASCISHTTAFYSSIVASGNAIPGSYNEKILPSKYTNDSTQPLKEETPEVNNSLGIMNDPTVNGYGPAEKLDHGILADTMQNDLKQISTNRSTVLELSSEDVQSHPEKAGITNEEKVPEEEAFPPSPSDHQSILVSLSSRCVWKGTMCERSQLFRIKYYGSFDKPLGRFLRDHLFDQSFRCHSCEMPSEAHVYCYTHQQGTLTISVKKLPEILLPGEREGKIWMWHRCLRCPRINGFPSATQRIVMSDAAWGLSFGKFLELSFSNHAAASRVASCGHSLHRDCLRFYGFGNMVACFRYASIDVHSVYLPPHKLDFDYGSQDWIQKESDEMVKRAEVLFSEVLNGLSKIGEKRSRAELEGMLQREKLEFEEMLHKVLNQEKRKGQPEIDILEIYRLRRQLLFQSYMWDSRLITGVNLFKSSDETGLSSTSSEDKEIHDENQISVTTTAGSRFKSVDSIDGDPKKLKRSPSVGGVGGGYVKDSQSVAFHRDIDMPKNTNHKKEDQPNLPISKSIYDPSEPLEPELRVRRAMSEGPMSLMSSLSDTLDAKWTGGDHSSAQPDSFLAEATTTSMLKEASSVGDHAEDQNANKSIFSSKGQDNMEDSSSWLAMPFLNFYRQFNKNLFSSTTKFDTLVDSNPVYVSSFWNLELLGGARLLLPIGVNDTVIPIYDDEPSSVIAYALTSPEYHSQLNDDVERPKDASDLGSSYFSESTTLQSYSSTDEIAFDLQKSFGSVEEMLLSMPSRNSLMLDPTLYSKTMHAKVSFGEDGPLGKVRYLVTCYYAKRFEALRRVCCPSEFDYIRSLSRCKKWKAQGGKSNVFFAKTLDDRFVIKQVTKTELESFIKFGPGYFKYLSESIGSGSPTCLAKILGIYQITSKHLKGGKESKMDVLVMENLLFRRTVTRLYDLKGSSRSRYNPDPNGRNKVLLDQNLIEAMPTSPIFVGNKAKRLLERAVWNDTGFLASVDVMDYSLLVGVDEEKHELVLGIIDFMRQYTWDKHLETWVKASGILGGPKNASPTIISPKQYKKRFRKAMTTYFLMLPDQWSPPAIVGSSSQSDLGEDYTQGRSSVE</sequence>
<keyword evidence="8 19" id="KW-0418">Kinase</keyword>
<dbReference type="InterPro" id="IPR027409">
    <property type="entry name" value="GroEL-like_apical_dom_sf"/>
</dbReference>
<dbReference type="InterPro" id="IPR000306">
    <property type="entry name" value="Znf_FYVE"/>
</dbReference>
<keyword evidence="11" id="KW-0175">Coiled coil</keyword>
<feature type="region of interest" description="Disordered" evidence="20">
    <location>
        <begin position="1151"/>
        <end position="1208"/>
    </location>
</feature>
<dbReference type="InterPro" id="IPR027484">
    <property type="entry name" value="PInositol-4-P-5-kinase_N"/>
</dbReference>
<dbReference type="GO" id="GO:0007033">
    <property type="term" value="P:vacuole organization"/>
    <property type="evidence" value="ECO:0007669"/>
    <property type="project" value="UniProtKB-ARBA"/>
</dbReference>